<comment type="caution">
    <text evidence="9">The sequence shown here is derived from an EMBL/GenBank/DDBJ whole genome shotgun (WGS) entry which is preliminary data.</text>
</comment>
<evidence type="ECO:0000256" key="4">
    <source>
        <dbReference type="ARBA" id="ARBA00018463"/>
    </source>
</evidence>
<gene>
    <name evidence="9" type="ORF">K7432_016204</name>
</gene>
<dbReference type="PANTHER" id="PTHR13254">
    <property type="entry name" value="GOLGI AUTOANTIGEN, GOLGIN SUBFAMILY A, 7"/>
    <property type="match status" value="1"/>
</dbReference>
<dbReference type="InterPro" id="IPR051371">
    <property type="entry name" value="Ras_palmitoyltransferase"/>
</dbReference>
<evidence type="ECO:0000313" key="9">
    <source>
        <dbReference type="EMBL" id="KAK9679639.1"/>
    </source>
</evidence>
<dbReference type="Pfam" id="PF10256">
    <property type="entry name" value="Erf4"/>
    <property type="match status" value="1"/>
</dbReference>
<keyword evidence="5" id="KW-0256">Endoplasmic reticulum</keyword>
<feature type="region of interest" description="Disordered" evidence="7">
    <location>
        <begin position="101"/>
        <end position="134"/>
    </location>
</feature>
<sequence length="308" mass="34127">MNLHPPTNSKRNQLSSSASTTNYLLSHSPSSYYSVSPTTSTSSSYTLSTPTPQRPRSQVSNLIQPISPVTSSISAQFAQTDPTISSVEKVALQSSSNSDSSFLKLSEKRQPEQIPAQTSDGNNTKENSPPRLNLRRISTDFTATVFSRLSYALGENSGLSDEDHVDSLEPSAPEPLPTSSQGIIRIERDYSKGELCQFSLIYPTELNGKISPESFRKSIVKINDILYTAESSWLRNSVDNFISCLTLYTSPLCFGTFYQKCINRLHDTVDSENSNLYLPAGLHLRDPRRTAFLFVSFLLGTRCRLKAM</sequence>
<dbReference type="Proteomes" id="UP001479436">
    <property type="component" value="Unassembled WGS sequence"/>
</dbReference>
<comment type="subunit">
    <text evidence="3">Interacts with ERF2.</text>
</comment>
<proteinExistence type="inferred from homology"/>
<keyword evidence="10" id="KW-1185">Reference proteome</keyword>
<feature type="domain" description="Golgin subfamily A member 7/ERF4" evidence="8">
    <location>
        <begin position="183"/>
        <end position="295"/>
    </location>
</feature>
<dbReference type="PANTHER" id="PTHR13254:SF0">
    <property type="entry name" value="GOLGIN SUBFAMILY A MEMBER 7_ERF4 DOMAIN-CONTAINING PROTEIN"/>
    <property type="match status" value="1"/>
</dbReference>
<protein>
    <recommendedName>
        <fullName evidence="4">Ras modification protein ERF4</fullName>
    </recommendedName>
</protein>
<evidence type="ECO:0000256" key="5">
    <source>
        <dbReference type="ARBA" id="ARBA00022824"/>
    </source>
</evidence>
<dbReference type="EMBL" id="JASJQH010009423">
    <property type="protein sequence ID" value="KAK9679639.1"/>
    <property type="molecule type" value="Genomic_DNA"/>
</dbReference>
<comment type="subcellular location">
    <subcellularLocation>
        <location evidence="1">Endoplasmic reticulum membrane</location>
        <topology evidence="1">Peripheral membrane protein</topology>
    </subcellularLocation>
</comment>
<evidence type="ECO:0000313" key="10">
    <source>
        <dbReference type="Proteomes" id="UP001479436"/>
    </source>
</evidence>
<organism evidence="9 10">
    <name type="scientific">Basidiobolus ranarum</name>
    <dbReference type="NCBI Taxonomy" id="34480"/>
    <lineage>
        <taxon>Eukaryota</taxon>
        <taxon>Fungi</taxon>
        <taxon>Fungi incertae sedis</taxon>
        <taxon>Zoopagomycota</taxon>
        <taxon>Entomophthoromycotina</taxon>
        <taxon>Basidiobolomycetes</taxon>
        <taxon>Basidiobolales</taxon>
        <taxon>Basidiobolaceae</taxon>
        <taxon>Basidiobolus</taxon>
    </lineage>
</organism>
<evidence type="ECO:0000259" key="8">
    <source>
        <dbReference type="Pfam" id="PF10256"/>
    </source>
</evidence>
<feature type="compositionally biased region" description="Polar residues" evidence="7">
    <location>
        <begin position="115"/>
        <end position="127"/>
    </location>
</feature>
<keyword evidence="6" id="KW-0472">Membrane</keyword>
<feature type="compositionally biased region" description="Polar residues" evidence="7">
    <location>
        <begin position="1"/>
        <end position="22"/>
    </location>
</feature>
<evidence type="ECO:0000256" key="3">
    <source>
        <dbReference type="ARBA" id="ARBA00011396"/>
    </source>
</evidence>
<dbReference type="InterPro" id="IPR019383">
    <property type="entry name" value="Golgin_A_7/ERF4"/>
</dbReference>
<feature type="region of interest" description="Disordered" evidence="7">
    <location>
        <begin position="1"/>
        <end position="59"/>
    </location>
</feature>
<evidence type="ECO:0000256" key="1">
    <source>
        <dbReference type="ARBA" id="ARBA00004406"/>
    </source>
</evidence>
<evidence type="ECO:0000256" key="7">
    <source>
        <dbReference type="SAM" id="MobiDB-lite"/>
    </source>
</evidence>
<comment type="similarity">
    <text evidence="2">Belongs to the ERF4 family.</text>
</comment>
<feature type="compositionally biased region" description="Low complexity" evidence="7">
    <location>
        <begin position="23"/>
        <end position="51"/>
    </location>
</feature>
<reference evidence="9 10" key="1">
    <citation type="submission" date="2023-04" db="EMBL/GenBank/DDBJ databases">
        <title>Genome of Basidiobolus ranarum AG-B5.</title>
        <authorList>
            <person name="Stajich J.E."/>
            <person name="Carter-House D."/>
            <person name="Gryganskyi A."/>
        </authorList>
    </citation>
    <scope>NUCLEOTIDE SEQUENCE [LARGE SCALE GENOMIC DNA]</scope>
    <source>
        <strain evidence="9 10">AG-B5</strain>
    </source>
</reference>
<name>A0ABR2VLZ1_9FUNG</name>
<feature type="region of interest" description="Disordered" evidence="7">
    <location>
        <begin position="158"/>
        <end position="179"/>
    </location>
</feature>
<evidence type="ECO:0000256" key="6">
    <source>
        <dbReference type="ARBA" id="ARBA00023136"/>
    </source>
</evidence>
<evidence type="ECO:0000256" key="2">
    <source>
        <dbReference type="ARBA" id="ARBA00007732"/>
    </source>
</evidence>
<accession>A0ABR2VLZ1</accession>